<accession>A0A843TN00</accession>
<dbReference type="Proteomes" id="UP000652761">
    <property type="component" value="Unassembled WGS sequence"/>
</dbReference>
<reference evidence="1" key="1">
    <citation type="submission" date="2017-07" db="EMBL/GenBank/DDBJ databases">
        <title>Taro Niue Genome Assembly and Annotation.</title>
        <authorList>
            <person name="Atibalentja N."/>
            <person name="Keating K."/>
            <person name="Fields C.J."/>
        </authorList>
    </citation>
    <scope>NUCLEOTIDE SEQUENCE</scope>
    <source>
        <strain evidence="1">Niue_2</strain>
        <tissue evidence="1">Leaf</tissue>
    </source>
</reference>
<name>A0A843TN00_COLES</name>
<comment type="caution">
    <text evidence="1">The sequence shown here is derived from an EMBL/GenBank/DDBJ whole genome shotgun (WGS) entry which is preliminary data.</text>
</comment>
<evidence type="ECO:0000313" key="2">
    <source>
        <dbReference type="Proteomes" id="UP000652761"/>
    </source>
</evidence>
<gene>
    <name evidence="1" type="ORF">Taro_003892</name>
</gene>
<evidence type="ECO:0000313" key="1">
    <source>
        <dbReference type="EMBL" id="MQL71566.1"/>
    </source>
</evidence>
<sequence length="125" mass="13723">MGLSSLPFCFSVYGVGYSLDVHSLNDLQVARNRMLGSKPAGTNPSVVIPVDTSWSSSLSSFSSVESNGCLLKSTGYLEWSKMFKLAHIFRDASSRSKILIVCRDGPIDIKCKADDQAREIARNRM</sequence>
<protein>
    <submittedName>
        <fullName evidence="1">Uncharacterized protein</fullName>
    </submittedName>
</protein>
<dbReference type="EMBL" id="NMUH01000102">
    <property type="protein sequence ID" value="MQL71566.1"/>
    <property type="molecule type" value="Genomic_DNA"/>
</dbReference>
<keyword evidence="2" id="KW-1185">Reference proteome</keyword>
<proteinExistence type="predicted"/>
<dbReference type="AlphaFoldDB" id="A0A843TN00"/>
<organism evidence="1 2">
    <name type="scientific">Colocasia esculenta</name>
    <name type="common">Wild taro</name>
    <name type="synonym">Arum esculentum</name>
    <dbReference type="NCBI Taxonomy" id="4460"/>
    <lineage>
        <taxon>Eukaryota</taxon>
        <taxon>Viridiplantae</taxon>
        <taxon>Streptophyta</taxon>
        <taxon>Embryophyta</taxon>
        <taxon>Tracheophyta</taxon>
        <taxon>Spermatophyta</taxon>
        <taxon>Magnoliopsida</taxon>
        <taxon>Liliopsida</taxon>
        <taxon>Araceae</taxon>
        <taxon>Aroideae</taxon>
        <taxon>Colocasieae</taxon>
        <taxon>Colocasia</taxon>
    </lineage>
</organism>